<protein>
    <recommendedName>
        <fullName evidence="3">CRISPR-associated protein Cas4</fullName>
    </recommendedName>
</protein>
<gene>
    <name evidence="1" type="ORF">NMYAN_20267</name>
</gene>
<proteinExistence type="predicted"/>
<evidence type="ECO:0000313" key="1">
    <source>
        <dbReference type="EMBL" id="CAE6502812.1"/>
    </source>
</evidence>
<comment type="caution">
    <text evidence="1">The sequence shown here is derived from an EMBL/GenBank/DDBJ whole genome shotgun (WGS) entry which is preliminary data.</text>
</comment>
<reference evidence="1" key="1">
    <citation type="submission" date="2021-02" db="EMBL/GenBank/DDBJ databases">
        <authorList>
            <person name="Han P."/>
        </authorList>
    </citation>
    <scope>NUCLEOTIDE SEQUENCE</scope>
    <source>
        <strain evidence="1">Nitrosomonas nitrosa 18-3D</strain>
    </source>
</reference>
<sequence length="31" mass="3573">MDAAEVDDPIMLSALQHYSYCPRQRALIHVE</sequence>
<dbReference type="AlphaFoldDB" id="A0A8H8Z0F4"/>
<dbReference type="EMBL" id="CAJNAP010000012">
    <property type="protein sequence ID" value="CAE6502812.1"/>
    <property type="molecule type" value="Genomic_DNA"/>
</dbReference>
<organism evidence="1 2">
    <name type="scientific">Nitrosomonas nitrosa</name>
    <dbReference type="NCBI Taxonomy" id="52442"/>
    <lineage>
        <taxon>Bacteria</taxon>
        <taxon>Pseudomonadati</taxon>
        <taxon>Pseudomonadota</taxon>
        <taxon>Betaproteobacteria</taxon>
        <taxon>Nitrosomonadales</taxon>
        <taxon>Nitrosomonadaceae</taxon>
        <taxon>Nitrosomonas</taxon>
    </lineage>
</organism>
<evidence type="ECO:0008006" key="3">
    <source>
        <dbReference type="Google" id="ProtNLM"/>
    </source>
</evidence>
<dbReference type="Proteomes" id="UP000601736">
    <property type="component" value="Unassembled WGS sequence"/>
</dbReference>
<evidence type="ECO:0000313" key="2">
    <source>
        <dbReference type="Proteomes" id="UP000601736"/>
    </source>
</evidence>
<name>A0A8H8Z0F4_9PROT</name>
<accession>A0A8H8Z0F4</accession>